<organism evidence="8 9">
    <name type="scientific">Allohahella marinimesophila</name>
    <dbReference type="NCBI Taxonomy" id="1054972"/>
    <lineage>
        <taxon>Bacteria</taxon>
        <taxon>Pseudomonadati</taxon>
        <taxon>Pseudomonadota</taxon>
        <taxon>Gammaproteobacteria</taxon>
        <taxon>Oceanospirillales</taxon>
        <taxon>Hahellaceae</taxon>
        <taxon>Allohahella</taxon>
    </lineage>
</organism>
<protein>
    <recommendedName>
        <fullName evidence="6">FMN dependent NADH:quinone oxidoreductase</fullName>
        <ecNumber evidence="6">1.6.5.-</ecNumber>
    </recommendedName>
    <alternativeName>
        <fullName evidence="6">Azo-dye reductase</fullName>
    </alternativeName>
    <alternativeName>
        <fullName evidence="6">FMN-dependent NADH-azo compound oxidoreductase</fullName>
    </alternativeName>
    <alternativeName>
        <fullName evidence="6">FMN-dependent NADH-azoreductase</fullName>
        <ecNumber evidence="6">1.7.1.17</ecNumber>
    </alternativeName>
</protein>
<dbReference type="Pfam" id="PF02525">
    <property type="entry name" value="Flavodoxin_2"/>
    <property type="match status" value="1"/>
</dbReference>
<accession>A0ABP7NHK1</accession>
<dbReference type="HAMAP" id="MF_01216">
    <property type="entry name" value="Azoreductase_type1"/>
    <property type="match status" value="1"/>
</dbReference>
<comment type="catalytic activity">
    <reaction evidence="5">
        <text>N,N-dimethyl-1,4-phenylenediamine + anthranilate + 2 NAD(+) = 2-(4-dimethylaminophenyl)diazenylbenzoate + 2 NADH + 2 H(+)</text>
        <dbReference type="Rhea" id="RHEA:55872"/>
        <dbReference type="ChEBI" id="CHEBI:15378"/>
        <dbReference type="ChEBI" id="CHEBI:15783"/>
        <dbReference type="ChEBI" id="CHEBI:16567"/>
        <dbReference type="ChEBI" id="CHEBI:57540"/>
        <dbReference type="ChEBI" id="CHEBI:57945"/>
        <dbReference type="ChEBI" id="CHEBI:71579"/>
        <dbReference type="EC" id="1.7.1.17"/>
    </reaction>
    <physiologicalReaction direction="right-to-left" evidence="5">
        <dbReference type="Rhea" id="RHEA:55874"/>
    </physiologicalReaction>
</comment>
<evidence type="ECO:0000313" key="9">
    <source>
        <dbReference type="Proteomes" id="UP001501337"/>
    </source>
</evidence>
<comment type="subunit">
    <text evidence="6">Homodimer.</text>
</comment>
<comment type="cofactor">
    <cofactor evidence="6">
        <name>FMN</name>
        <dbReference type="ChEBI" id="CHEBI:58210"/>
    </cofactor>
    <text evidence="6">Binds 1 FMN per subunit.</text>
</comment>
<dbReference type="EMBL" id="BAABBO010000001">
    <property type="protein sequence ID" value="GAA3947039.1"/>
    <property type="molecule type" value="Genomic_DNA"/>
</dbReference>
<gene>
    <name evidence="6" type="primary">azoR</name>
    <name evidence="8" type="ORF">GCM10022278_02770</name>
</gene>
<comment type="function">
    <text evidence="6">Quinone reductase that provides resistance to thiol-specific stress caused by electrophilic quinones.</text>
</comment>
<evidence type="ECO:0000256" key="2">
    <source>
        <dbReference type="ARBA" id="ARBA00022643"/>
    </source>
</evidence>
<dbReference type="EC" id="1.7.1.17" evidence="6"/>
<comment type="caution">
    <text evidence="8">The sequence shown here is derived from an EMBL/GenBank/DDBJ whole genome shotgun (WGS) entry which is preliminary data.</text>
</comment>
<reference evidence="9" key="1">
    <citation type="journal article" date="2019" name="Int. J. Syst. Evol. Microbiol.">
        <title>The Global Catalogue of Microorganisms (GCM) 10K type strain sequencing project: providing services to taxonomists for standard genome sequencing and annotation.</title>
        <authorList>
            <consortium name="The Broad Institute Genomics Platform"/>
            <consortium name="The Broad Institute Genome Sequencing Center for Infectious Disease"/>
            <person name="Wu L."/>
            <person name="Ma J."/>
        </authorList>
    </citation>
    <scope>NUCLEOTIDE SEQUENCE [LARGE SCALE GENOMIC DNA]</scope>
    <source>
        <strain evidence="9">JCM 17555</strain>
    </source>
</reference>
<dbReference type="RefSeq" id="WP_344802519.1">
    <property type="nucleotide sequence ID" value="NZ_BAABBO010000001.1"/>
</dbReference>
<comment type="function">
    <text evidence="6">Also exhibits azoreductase activity. Catalyzes the reductive cleavage of the azo bond in aromatic azo compounds to the corresponding amines.</text>
</comment>
<keyword evidence="9" id="KW-1185">Reference proteome</keyword>
<dbReference type="EC" id="1.6.5.-" evidence="6"/>
<evidence type="ECO:0000259" key="7">
    <source>
        <dbReference type="Pfam" id="PF02525"/>
    </source>
</evidence>
<evidence type="ECO:0000256" key="1">
    <source>
        <dbReference type="ARBA" id="ARBA00022630"/>
    </source>
</evidence>
<feature type="binding site" evidence="6">
    <location>
        <position position="10"/>
    </location>
    <ligand>
        <name>FMN</name>
        <dbReference type="ChEBI" id="CHEBI:58210"/>
    </ligand>
</feature>
<dbReference type="InterPro" id="IPR003680">
    <property type="entry name" value="Flavodoxin_fold"/>
</dbReference>
<dbReference type="Proteomes" id="UP001501337">
    <property type="component" value="Unassembled WGS sequence"/>
</dbReference>
<evidence type="ECO:0000256" key="4">
    <source>
        <dbReference type="ARBA" id="ARBA00023027"/>
    </source>
</evidence>
<feature type="domain" description="Flavodoxin-like fold" evidence="7">
    <location>
        <begin position="3"/>
        <end position="190"/>
    </location>
</feature>
<comment type="catalytic activity">
    <reaction evidence="6">
        <text>2 a quinone + NADH + H(+) = 2 a 1,4-benzosemiquinone + NAD(+)</text>
        <dbReference type="Rhea" id="RHEA:65952"/>
        <dbReference type="ChEBI" id="CHEBI:15378"/>
        <dbReference type="ChEBI" id="CHEBI:57540"/>
        <dbReference type="ChEBI" id="CHEBI:57945"/>
        <dbReference type="ChEBI" id="CHEBI:132124"/>
        <dbReference type="ChEBI" id="CHEBI:134225"/>
    </reaction>
</comment>
<keyword evidence="3 6" id="KW-0560">Oxidoreductase</keyword>
<evidence type="ECO:0000256" key="3">
    <source>
        <dbReference type="ARBA" id="ARBA00023002"/>
    </source>
</evidence>
<proteinExistence type="inferred from homology"/>
<dbReference type="InterPro" id="IPR029039">
    <property type="entry name" value="Flavoprotein-like_sf"/>
</dbReference>
<evidence type="ECO:0000256" key="5">
    <source>
        <dbReference type="ARBA" id="ARBA00048542"/>
    </source>
</evidence>
<sequence length="197" mass="20937">MTTILHIDASARNTDSTSRKLSSALLDGLQKDGDQVIYQDLAEGLPFVTEAMIGAYYTASDARTETQLANIAVSEALVDQLEAADIVVIGLPMYNFNVPASFKAWIDLVARVGRTFRYTATGPVGLLEGKRAYVAVATGGVAIGSEADFLSPYVRFVLGFIGINDVTFITADRLNAAGDDSVDSAHAQIQSILDKAA</sequence>
<dbReference type="SUPFAM" id="SSF52218">
    <property type="entry name" value="Flavoproteins"/>
    <property type="match status" value="1"/>
</dbReference>
<keyword evidence="1 6" id="KW-0285">Flavoprotein</keyword>
<feature type="binding site" evidence="6">
    <location>
        <begin position="16"/>
        <end position="18"/>
    </location>
    <ligand>
        <name>FMN</name>
        <dbReference type="ChEBI" id="CHEBI:58210"/>
    </ligand>
</feature>
<dbReference type="InterPro" id="IPR050104">
    <property type="entry name" value="FMN-dep_NADH:Q_OxRdtase_AzoR1"/>
</dbReference>
<evidence type="ECO:0000313" key="8">
    <source>
        <dbReference type="EMBL" id="GAA3947039.1"/>
    </source>
</evidence>
<dbReference type="PANTHER" id="PTHR43741:SF4">
    <property type="entry name" value="FMN-DEPENDENT NADH:QUINONE OXIDOREDUCTASE"/>
    <property type="match status" value="1"/>
</dbReference>
<keyword evidence="4 6" id="KW-0520">NAD</keyword>
<comment type="similarity">
    <text evidence="6">Belongs to the azoreductase type 1 family.</text>
</comment>
<keyword evidence="2 6" id="KW-0288">FMN</keyword>
<evidence type="ECO:0000256" key="6">
    <source>
        <dbReference type="HAMAP-Rule" id="MF_01216"/>
    </source>
</evidence>
<feature type="binding site" evidence="6">
    <location>
        <begin position="93"/>
        <end position="96"/>
    </location>
    <ligand>
        <name>FMN</name>
        <dbReference type="ChEBI" id="CHEBI:58210"/>
    </ligand>
</feature>
<dbReference type="PANTHER" id="PTHR43741">
    <property type="entry name" value="FMN-DEPENDENT NADH-AZOREDUCTASE 1"/>
    <property type="match status" value="1"/>
</dbReference>
<comment type="caution">
    <text evidence="6">Lacks conserved residue(s) required for the propagation of feature annotation.</text>
</comment>
<dbReference type="Gene3D" id="3.40.50.360">
    <property type="match status" value="1"/>
</dbReference>
<dbReference type="InterPro" id="IPR023048">
    <property type="entry name" value="NADH:quinone_OxRdtase_FMN_depd"/>
</dbReference>
<name>A0ABP7NHK1_9GAMM</name>